<evidence type="ECO:0000313" key="2">
    <source>
        <dbReference type="Proteomes" id="UP000199076"/>
    </source>
</evidence>
<keyword evidence="2" id="KW-1185">Reference proteome</keyword>
<accession>A0A1G7IX95</accession>
<dbReference type="Pfam" id="PF04250">
    <property type="entry name" value="DUF429"/>
    <property type="match status" value="1"/>
</dbReference>
<dbReference type="STRING" id="660518.SAMN05216218_104117"/>
<sequence length="263" mass="28243">MLHGVDFSGAAQAGHNIWIAEATARDDELRIESCDSAADRFGVAERAPCLGQLSAFLRDAETVGLDFPFGVPATVHQCDSWAASVEWVATAATDADGFQATCRARAREATDGERADLRRETDGPVGALCPYGSHVWKQTFFGIRDVLAPLSRTDAVAVRPMQDGGDTSLCEVYPAATLARCDLPAAEYKDGGQPARERRRTIVEGLEVETPLAFSRGVRAALIDDAGGDALDAVVAALATYRAREADFEPDRPWDSTEGHIYV</sequence>
<name>A0A1G7IX95_9EURY</name>
<dbReference type="OrthoDB" id="137783at2157"/>
<dbReference type="EMBL" id="FNBK01000004">
    <property type="protein sequence ID" value="SDF17235.1"/>
    <property type="molecule type" value="Genomic_DNA"/>
</dbReference>
<evidence type="ECO:0000313" key="1">
    <source>
        <dbReference type="EMBL" id="SDF17235.1"/>
    </source>
</evidence>
<evidence type="ECO:0008006" key="3">
    <source>
        <dbReference type="Google" id="ProtNLM"/>
    </source>
</evidence>
<dbReference type="AlphaFoldDB" id="A0A1G7IX95"/>
<protein>
    <recommendedName>
        <fullName evidence="3">DUF429 domain-containing protein</fullName>
    </recommendedName>
</protein>
<proteinExistence type="predicted"/>
<dbReference type="RefSeq" id="WP_092689636.1">
    <property type="nucleotide sequence ID" value="NZ_FNBK01000004.1"/>
</dbReference>
<dbReference type="InterPro" id="IPR007362">
    <property type="entry name" value="DUF429"/>
</dbReference>
<reference evidence="2" key="1">
    <citation type="submission" date="2016-10" db="EMBL/GenBank/DDBJ databases">
        <authorList>
            <person name="Varghese N."/>
            <person name="Submissions S."/>
        </authorList>
    </citation>
    <scope>NUCLEOTIDE SEQUENCE [LARGE SCALE GENOMIC DNA]</scope>
    <source>
        <strain evidence="2">IBRC-M 10760</strain>
    </source>
</reference>
<gene>
    <name evidence="1" type="ORF">SAMN05216218_104117</name>
</gene>
<dbReference type="Proteomes" id="UP000199076">
    <property type="component" value="Unassembled WGS sequence"/>
</dbReference>
<organism evidence="1 2">
    <name type="scientific">Halorientalis regularis</name>
    <dbReference type="NCBI Taxonomy" id="660518"/>
    <lineage>
        <taxon>Archaea</taxon>
        <taxon>Methanobacteriati</taxon>
        <taxon>Methanobacteriota</taxon>
        <taxon>Stenosarchaea group</taxon>
        <taxon>Halobacteria</taxon>
        <taxon>Halobacteriales</taxon>
        <taxon>Haloarculaceae</taxon>
        <taxon>Halorientalis</taxon>
    </lineage>
</organism>